<evidence type="ECO:0000256" key="1">
    <source>
        <dbReference type="ARBA" id="ARBA00023224"/>
    </source>
</evidence>
<dbReference type="PROSITE" id="PS50111">
    <property type="entry name" value="CHEMOTAXIS_TRANSDUC_2"/>
    <property type="match status" value="1"/>
</dbReference>
<dbReference type="RefSeq" id="WP_307477412.1">
    <property type="nucleotide sequence ID" value="NZ_JAUSUB010000020.1"/>
</dbReference>
<dbReference type="SUPFAM" id="SSF46458">
    <property type="entry name" value="Globin-like"/>
    <property type="match status" value="1"/>
</dbReference>
<evidence type="ECO:0000259" key="4">
    <source>
        <dbReference type="PROSITE" id="PS50111"/>
    </source>
</evidence>
<keyword evidence="1 3" id="KW-0807">Transducer</keyword>
<dbReference type="InterPro" id="IPR004090">
    <property type="entry name" value="Chemotax_Me-accpt_rcpt"/>
</dbReference>
<dbReference type="CDD" id="cd01068">
    <property type="entry name" value="globin_sensor"/>
    <property type="match status" value="1"/>
</dbReference>
<evidence type="ECO:0000256" key="3">
    <source>
        <dbReference type="PROSITE-ProRule" id="PRU00284"/>
    </source>
</evidence>
<comment type="similarity">
    <text evidence="2">Belongs to the methyl-accepting chemotaxis (MCP) protein family.</text>
</comment>
<accession>A0ABU0ALF0</accession>
<organism evidence="5 6">
    <name type="scientific">Cytobacillus purgationiresistens</name>
    <dbReference type="NCBI Taxonomy" id="863449"/>
    <lineage>
        <taxon>Bacteria</taxon>
        <taxon>Bacillati</taxon>
        <taxon>Bacillota</taxon>
        <taxon>Bacilli</taxon>
        <taxon>Bacillales</taxon>
        <taxon>Bacillaceae</taxon>
        <taxon>Cytobacillus</taxon>
    </lineage>
</organism>
<evidence type="ECO:0000313" key="6">
    <source>
        <dbReference type="Proteomes" id="UP001238088"/>
    </source>
</evidence>
<dbReference type="Gene3D" id="1.10.287.950">
    <property type="entry name" value="Methyl-accepting chemotaxis protein"/>
    <property type="match status" value="1"/>
</dbReference>
<gene>
    <name evidence="5" type="ORF">J2S17_003988</name>
</gene>
<dbReference type="SMART" id="SM00283">
    <property type="entry name" value="MA"/>
    <property type="match status" value="1"/>
</dbReference>
<reference evidence="5 6" key="1">
    <citation type="submission" date="2023-07" db="EMBL/GenBank/DDBJ databases">
        <title>Genomic Encyclopedia of Type Strains, Phase IV (KMG-IV): sequencing the most valuable type-strain genomes for metagenomic binning, comparative biology and taxonomic classification.</title>
        <authorList>
            <person name="Goeker M."/>
        </authorList>
    </citation>
    <scope>NUCLEOTIDE SEQUENCE [LARGE SCALE GENOMIC DNA]</scope>
    <source>
        <strain evidence="5 6">DSM 23494</strain>
    </source>
</reference>
<name>A0ABU0ALF0_9BACI</name>
<dbReference type="EMBL" id="JAUSUB010000020">
    <property type="protein sequence ID" value="MDQ0272096.1"/>
    <property type="molecule type" value="Genomic_DNA"/>
</dbReference>
<dbReference type="InterPro" id="IPR039379">
    <property type="entry name" value="Protoglobin_sensor_dom"/>
</dbReference>
<dbReference type="PANTHER" id="PTHR32089">
    <property type="entry name" value="METHYL-ACCEPTING CHEMOTAXIS PROTEIN MCPB"/>
    <property type="match status" value="1"/>
</dbReference>
<keyword evidence="6" id="KW-1185">Reference proteome</keyword>
<dbReference type="InterPro" id="IPR009050">
    <property type="entry name" value="Globin-like_sf"/>
</dbReference>
<dbReference type="Pfam" id="PF00015">
    <property type="entry name" value="MCPsignal"/>
    <property type="match status" value="1"/>
</dbReference>
<proteinExistence type="inferred from homology"/>
<dbReference type="Proteomes" id="UP001238088">
    <property type="component" value="Unassembled WGS sequence"/>
</dbReference>
<dbReference type="InterPro" id="IPR004089">
    <property type="entry name" value="MCPsignal_dom"/>
</dbReference>
<comment type="caution">
    <text evidence="5">The sequence shown here is derived from an EMBL/GenBank/DDBJ whole genome shotgun (WGS) entry which is preliminary data.</text>
</comment>
<dbReference type="SUPFAM" id="SSF58104">
    <property type="entry name" value="Methyl-accepting chemotaxis protein (MCP) signaling domain"/>
    <property type="match status" value="1"/>
</dbReference>
<sequence length="237" mass="26866">MITMFKKKNLSLLEKISDIEVEVNITNPLLASKIKMLKINHTEMRFIASLQPLIRDHISFVVDSFYETIFLIPELQNMIQQHSTADKLRGTLQDHIIELFSGQIADTFMEKRLRVAKVHYRIALRVVEIVKDIANQTNLLALNSAIEAARAGEHGKGFAVVSHEVKKLADQTVNSIDHIQNLISTSRNYSELVITSIKVNEVIQEGRSKASQSNDMLENINHSSTISLERAMEPSYK</sequence>
<dbReference type="PRINTS" id="PR00260">
    <property type="entry name" value="CHEMTRNSDUCR"/>
</dbReference>
<dbReference type="PANTHER" id="PTHR32089:SF118">
    <property type="entry name" value="HEME-BASED AEROTACTIC TRANSDUCER HEMAT"/>
    <property type="match status" value="1"/>
</dbReference>
<evidence type="ECO:0000256" key="2">
    <source>
        <dbReference type="ARBA" id="ARBA00029447"/>
    </source>
</evidence>
<protein>
    <recommendedName>
        <fullName evidence="4">Methyl-accepting transducer domain-containing protein</fullName>
    </recommendedName>
</protein>
<feature type="domain" description="Methyl-accepting transducer" evidence="4">
    <location>
        <begin position="125"/>
        <end position="198"/>
    </location>
</feature>
<evidence type="ECO:0000313" key="5">
    <source>
        <dbReference type="EMBL" id="MDQ0272096.1"/>
    </source>
</evidence>